<proteinExistence type="predicted"/>
<dbReference type="EMBL" id="LAZR01000964">
    <property type="protein sequence ID" value="KKN53610.1"/>
    <property type="molecule type" value="Genomic_DNA"/>
</dbReference>
<organism evidence="2">
    <name type="scientific">marine sediment metagenome</name>
    <dbReference type="NCBI Taxonomy" id="412755"/>
    <lineage>
        <taxon>unclassified sequences</taxon>
        <taxon>metagenomes</taxon>
        <taxon>ecological metagenomes</taxon>
    </lineage>
</organism>
<name>A0A0F9RAR2_9ZZZZ</name>
<comment type="caution">
    <text evidence="2">The sequence shown here is derived from an EMBL/GenBank/DDBJ whole genome shotgun (WGS) entry which is preliminary data.</text>
</comment>
<evidence type="ECO:0000256" key="1">
    <source>
        <dbReference type="SAM" id="MobiDB-lite"/>
    </source>
</evidence>
<dbReference type="AlphaFoldDB" id="A0A0F9RAR2"/>
<evidence type="ECO:0000313" key="2">
    <source>
        <dbReference type="EMBL" id="KKN53610.1"/>
    </source>
</evidence>
<accession>A0A0F9RAR2</accession>
<reference evidence="2" key="1">
    <citation type="journal article" date="2015" name="Nature">
        <title>Complex archaea that bridge the gap between prokaryotes and eukaryotes.</title>
        <authorList>
            <person name="Spang A."/>
            <person name="Saw J.H."/>
            <person name="Jorgensen S.L."/>
            <person name="Zaremba-Niedzwiedzka K."/>
            <person name="Martijn J."/>
            <person name="Lind A.E."/>
            <person name="van Eijk R."/>
            <person name="Schleper C."/>
            <person name="Guy L."/>
            <person name="Ettema T.J."/>
        </authorList>
    </citation>
    <scope>NUCLEOTIDE SEQUENCE</scope>
</reference>
<sequence length="88" mass="9795">MNNGQQSVFPQPFNETYREGEGGYVRSTGDPGLTKREYIAIEAMKGMLANPTTIEGRGDIERRCGDIAKLSFKQADVMLKEADHAERT</sequence>
<protein>
    <submittedName>
        <fullName evidence="2">Uncharacterized protein</fullName>
    </submittedName>
</protein>
<gene>
    <name evidence="2" type="ORF">LCGC14_0601060</name>
</gene>
<feature type="region of interest" description="Disordered" evidence="1">
    <location>
        <begin position="1"/>
        <end position="29"/>
    </location>
</feature>